<gene>
    <name evidence="1" type="ORF">AAGT95_07280</name>
</gene>
<reference evidence="1 2" key="1">
    <citation type="submission" date="2024-04" db="EMBL/GenBank/DDBJ databases">
        <title>Salinicola lusitanus LLJ914,a marine bacterium isolated from the Okinawa Trough.</title>
        <authorList>
            <person name="Li J."/>
        </authorList>
    </citation>
    <scope>NUCLEOTIDE SEQUENCE [LARGE SCALE GENOMIC DNA]</scope>
    <source>
        <strain evidence="1 2">LLJ914</strain>
    </source>
</reference>
<dbReference type="Pfam" id="PF09523">
    <property type="entry name" value="DUF2390"/>
    <property type="match status" value="1"/>
</dbReference>
<organism evidence="1 2">
    <name type="scientific">Salinicola lusitanus</name>
    <dbReference type="NCBI Taxonomy" id="1949085"/>
    <lineage>
        <taxon>Bacteria</taxon>
        <taxon>Pseudomonadati</taxon>
        <taxon>Pseudomonadota</taxon>
        <taxon>Gammaproteobacteria</taxon>
        <taxon>Oceanospirillales</taxon>
        <taxon>Halomonadaceae</taxon>
        <taxon>Salinicola</taxon>
    </lineage>
</organism>
<dbReference type="RefSeq" id="WP_342596042.1">
    <property type="nucleotide sequence ID" value="NZ_CP151919.1"/>
</dbReference>
<dbReference type="InterPro" id="IPR012659">
    <property type="entry name" value="CHP02444"/>
</dbReference>
<dbReference type="EMBL" id="CP151919">
    <property type="protein sequence ID" value="XAD55775.1"/>
    <property type="molecule type" value="Genomic_DNA"/>
</dbReference>
<protein>
    <submittedName>
        <fullName evidence="1">TIGR02444 family protein</fullName>
    </submittedName>
</protein>
<evidence type="ECO:0000313" key="2">
    <source>
        <dbReference type="Proteomes" id="UP001453229"/>
    </source>
</evidence>
<accession>A0ABZ3CXG4</accession>
<sequence>MPVDDLSDSLWAYALERYARPGVEAECLRLQDEHGWDICELLWVAWLSERRLRPDPAAGQALAAARRWQHTMTVPLRSRRRGLKAEVSHHPRLEPLRQTLKQAELQAEREMLARLAALPALAATTDTALEQALESCRTLREIPPEAYPPLRHLLARWIIDAPDAEPKATC</sequence>
<dbReference type="Proteomes" id="UP001453229">
    <property type="component" value="Chromosome"/>
</dbReference>
<proteinExistence type="predicted"/>
<keyword evidence="2" id="KW-1185">Reference proteome</keyword>
<dbReference type="NCBIfam" id="TIGR02444">
    <property type="entry name" value="TIGR02444 family protein"/>
    <property type="match status" value="1"/>
</dbReference>
<evidence type="ECO:0000313" key="1">
    <source>
        <dbReference type="EMBL" id="XAD55775.1"/>
    </source>
</evidence>
<name>A0ABZ3CXG4_9GAMM</name>